<proteinExistence type="inferred from homology"/>
<dbReference type="SUPFAM" id="SSF54106">
    <property type="entry name" value="LysM domain"/>
    <property type="match status" value="2"/>
</dbReference>
<dbReference type="OrthoDB" id="2149800at2"/>
<dbReference type="STRING" id="713588.SAMN05421789_108111"/>
<dbReference type="SUPFAM" id="SSF53822">
    <property type="entry name" value="Periplasmic binding protein-like I"/>
    <property type="match status" value="1"/>
</dbReference>
<feature type="signal peptide" evidence="3">
    <location>
        <begin position="1"/>
        <end position="19"/>
    </location>
</feature>
<evidence type="ECO:0000256" key="2">
    <source>
        <dbReference type="ARBA" id="ARBA00022729"/>
    </source>
</evidence>
<dbReference type="InterPro" id="IPR036779">
    <property type="entry name" value="LysM_dom_sf"/>
</dbReference>
<protein>
    <submittedName>
        <fullName evidence="5">ABC-type branched-chain amino acid transport system, substrate-binding protein</fullName>
    </submittedName>
</protein>
<dbReference type="Gene3D" id="3.10.350.10">
    <property type="entry name" value="LysM domain"/>
    <property type="match status" value="4"/>
</dbReference>
<dbReference type="PANTHER" id="PTHR33734:SF22">
    <property type="entry name" value="MEMBRANE-BOUND LYTIC MUREIN TRANSGLYCOSYLASE D"/>
    <property type="match status" value="1"/>
</dbReference>
<dbReference type="PROSITE" id="PS51782">
    <property type="entry name" value="LYSM"/>
    <property type="match status" value="2"/>
</dbReference>
<dbReference type="CDD" id="cd06268">
    <property type="entry name" value="PBP1_ABC_transporter_LIVBP-like"/>
    <property type="match status" value="1"/>
</dbReference>
<accession>A0A1N7MEL8</accession>
<evidence type="ECO:0000256" key="1">
    <source>
        <dbReference type="ARBA" id="ARBA00010062"/>
    </source>
</evidence>
<dbReference type="RefSeq" id="WP_076387282.1">
    <property type="nucleotide sequence ID" value="NZ_FTOI01000008.1"/>
</dbReference>
<dbReference type="SMART" id="SM00257">
    <property type="entry name" value="LysM"/>
    <property type="match status" value="4"/>
</dbReference>
<name>A0A1N7MEL8_9FLAO</name>
<reference evidence="6" key="1">
    <citation type="submission" date="2017-01" db="EMBL/GenBank/DDBJ databases">
        <authorList>
            <person name="Varghese N."/>
            <person name="Submissions S."/>
        </authorList>
    </citation>
    <scope>NUCLEOTIDE SEQUENCE [LARGE SCALE GENOMIC DNA]</scope>
    <source>
        <strain evidence="6">DSM 23145</strain>
    </source>
</reference>
<evidence type="ECO:0000259" key="4">
    <source>
        <dbReference type="PROSITE" id="PS51782"/>
    </source>
</evidence>
<dbReference type="Proteomes" id="UP000185839">
    <property type="component" value="Unassembled WGS sequence"/>
</dbReference>
<dbReference type="EMBL" id="FTOI01000008">
    <property type="protein sequence ID" value="SIS84429.1"/>
    <property type="molecule type" value="Genomic_DNA"/>
</dbReference>
<evidence type="ECO:0000256" key="3">
    <source>
        <dbReference type="SAM" id="SignalP"/>
    </source>
</evidence>
<comment type="similarity">
    <text evidence="1">Belongs to the leucine-binding protein family.</text>
</comment>
<dbReference type="Gene3D" id="3.40.50.2300">
    <property type="match status" value="2"/>
</dbReference>
<gene>
    <name evidence="5" type="ORF">SAMN05421789_108111</name>
</gene>
<dbReference type="AlphaFoldDB" id="A0A1N7MEL8"/>
<dbReference type="CDD" id="cd00118">
    <property type="entry name" value="LysM"/>
    <property type="match status" value="3"/>
</dbReference>
<keyword evidence="6" id="KW-1185">Reference proteome</keyword>
<organism evidence="5 6">
    <name type="scientific">Kaistella chaponensis</name>
    <dbReference type="NCBI Taxonomy" id="713588"/>
    <lineage>
        <taxon>Bacteria</taxon>
        <taxon>Pseudomonadati</taxon>
        <taxon>Bacteroidota</taxon>
        <taxon>Flavobacteriia</taxon>
        <taxon>Flavobacteriales</taxon>
        <taxon>Weeksellaceae</taxon>
        <taxon>Chryseobacterium group</taxon>
        <taxon>Kaistella</taxon>
    </lineage>
</organism>
<evidence type="ECO:0000313" key="6">
    <source>
        <dbReference type="Proteomes" id="UP000185839"/>
    </source>
</evidence>
<dbReference type="PANTHER" id="PTHR33734">
    <property type="entry name" value="LYSM DOMAIN-CONTAINING GPI-ANCHORED PROTEIN 2"/>
    <property type="match status" value="1"/>
</dbReference>
<evidence type="ECO:0000313" key="5">
    <source>
        <dbReference type="EMBL" id="SIS84429.1"/>
    </source>
</evidence>
<sequence length="658" mass="72589">MIKKFFLFSSLVAFSGVFAQKTHTVVKGDNPYNISKKYGMTLDELVLLNPKVKGGNLALGEVLVISKKSKAEKASSPEKPVSNLAPAAGKLGKIILQPKQTVYGLTKKYQISESELRRLNPQLDSHLKIGDEVILPAENIKKFGGNQPVAVSPVEKTETAPKTEVVTKAESEIKGGNEKVPEVLKEDSYQIQPKDNYYKLTRKFNLSQAELFALNPGLEAKGLQPGEFVKIKGESKTAPEVGSVQPKTTQVSAPISTNTYSDISTSDEYVTYTVANGDTVFGILNKFGITLDELLTLNPNLSEGLKSGMVLKIKKLGASYIKKSGDALNVVLMLPFGFDTNDSKYRSMSLDFLSGAKLAIERNAAKGQKLDINVVDAGNEANFKNSLIQINAKNTDLIIGPFFKSSVLQVLDYVKDNKIPVVAPFANSDELLKYDNLILVETNDAVYADRIVKEVKEVFSDQKIYIVADADKSKANALKTKLEKDLKNPVIIIVNSAQDIHLDQNMMTGKNAPVIAILVDESDSAGDLFANKIIALSKEVESFKAFSMSYSPVFEKKIDELSQANLVYLMDRKINTDGDFEKEILADFKKKYCKAPSKYAVIGFDVVNDMLSRENKKGEIFKQMNKVQTQLATKFEFEKTKTGAYVNKGYRVVRLVPN</sequence>
<dbReference type="InterPro" id="IPR028082">
    <property type="entry name" value="Peripla_BP_I"/>
</dbReference>
<dbReference type="Pfam" id="PF01476">
    <property type="entry name" value="LysM"/>
    <property type="match status" value="4"/>
</dbReference>
<dbReference type="InterPro" id="IPR018392">
    <property type="entry name" value="LysM"/>
</dbReference>
<dbReference type="InterPro" id="IPR028081">
    <property type="entry name" value="Leu-bd"/>
</dbReference>
<keyword evidence="2 3" id="KW-0732">Signal</keyword>
<dbReference type="Pfam" id="PF13458">
    <property type="entry name" value="Peripla_BP_6"/>
    <property type="match status" value="1"/>
</dbReference>
<feature type="chain" id="PRO_5013066043" evidence="3">
    <location>
        <begin position="20"/>
        <end position="658"/>
    </location>
</feature>
<feature type="domain" description="LysM" evidence="4">
    <location>
        <begin position="270"/>
        <end position="313"/>
    </location>
</feature>
<feature type="domain" description="LysM" evidence="4">
    <location>
        <begin position="21"/>
        <end position="65"/>
    </location>
</feature>